<sequence>MVVLFSCTRNSDGGDMLLIIYLELNYLETPKR</sequence>
<organism evidence="1">
    <name type="scientific">Rhizophora mucronata</name>
    <name type="common">Asiatic mangrove</name>
    <dbReference type="NCBI Taxonomy" id="61149"/>
    <lineage>
        <taxon>Eukaryota</taxon>
        <taxon>Viridiplantae</taxon>
        <taxon>Streptophyta</taxon>
        <taxon>Embryophyta</taxon>
        <taxon>Tracheophyta</taxon>
        <taxon>Spermatophyta</taxon>
        <taxon>Magnoliopsida</taxon>
        <taxon>eudicotyledons</taxon>
        <taxon>Gunneridae</taxon>
        <taxon>Pentapetalae</taxon>
        <taxon>rosids</taxon>
        <taxon>fabids</taxon>
        <taxon>Malpighiales</taxon>
        <taxon>Rhizophoraceae</taxon>
        <taxon>Rhizophora</taxon>
    </lineage>
</organism>
<name>A0A2P2QTA1_RHIMU</name>
<proteinExistence type="predicted"/>
<evidence type="ECO:0000313" key="1">
    <source>
        <dbReference type="EMBL" id="MBX70252.1"/>
    </source>
</evidence>
<protein>
    <submittedName>
        <fullName evidence="1">Uncharacterized protein</fullName>
    </submittedName>
</protein>
<accession>A0A2P2QTA1</accession>
<reference evidence="1" key="1">
    <citation type="submission" date="2018-02" db="EMBL/GenBank/DDBJ databases">
        <title>Rhizophora mucronata_Transcriptome.</title>
        <authorList>
            <person name="Meera S.P."/>
            <person name="Sreeshan A."/>
            <person name="Augustine A."/>
        </authorList>
    </citation>
    <scope>NUCLEOTIDE SEQUENCE</scope>
    <source>
        <tissue evidence="1">Leaf</tissue>
    </source>
</reference>
<dbReference type="AlphaFoldDB" id="A0A2P2QTA1"/>
<dbReference type="EMBL" id="GGEC01089768">
    <property type="protein sequence ID" value="MBX70252.1"/>
    <property type="molecule type" value="Transcribed_RNA"/>
</dbReference>